<dbReference type="Pfam" id="PF07077">
    <property type="entry name" value="DUF1345"/>
    <property type="match status" value="1"/>
</dbReference>
<dbReference type="KEGG" id="llu:AKJ09_07283"/>
<feature type="transmembrane region" description="Helical" evidence="1">
    <location>
        <begin position="171"/>
        <end position="190"/>
    </location>
</feature>
<keyword evidence="3" id="KW-1185">Reference proteome</keyword>
<dbReference type="STRING" id="1391654.AKJ09_07283"/>
<feature type="transmembrane region" description="Helical" evidence="1">
    <location>
        <begin position="197"/>
        <end position="221"/>
    </location>
</feature>
<feature type="transmembrane region" description="Helical" evidence="1">
    <location>
        <begin position="87"/>
        <end position="108"/>
    </location>
</feature>
<organism evidence="2 3">
    <name type="scientific">Labilithrix luteola</name>
    <dbReference type="NCBI Taxonomy" id="1391654"/>
    <lineage>
        <taxon>Bacteria</taxon>
        <taxon>Pseudomonadati</taxon>
        <taxon>Myxococcota</taxon>
        <taxon>Polyangia</taxon>
        <taxon>Polyangiales</taxon>
        <taxon>Labilitrichaceae</taxon>
        <taxon>Labilithrix</taxon>
    </lineage>
</organism>
<evidence type="ECO:0000313" key="3">
    <source>
        <dbReference type="Proteomes" id="UP000064967"/>
    </source>
</evidence>
<reference evidence="2 3" key="1">
    <citation type="submission" date="2015-08" db="EMBL/GenBank/DDBJ databases">
        <authorList>
            <person name="Babu N.S."/>
            <person name="Beckwith C.J."/>
            <person name="Beseler K.G."/>
            <person name="Brison A."/>
            <person name="Carone J.V."/>
            <person name="Caskin T.P."/>
            <person name="Diamond M."/>
            <person name="Durham M.E."/>
            <person name="Foxe J.M."/>
            <person name="Go M."/>
            <person name="Henderson B.A."/>
            <person name="Jones I.B."/>
            <person name="McGettigan J.A."/>
            <person name="Micheletti S.J."/>
            <person name="Nasrallah M.E."/>
            <person name="Ortiz D."/>
            <person name="Piller C.R."/>
            <person name="Privatt S.R."/>
            <person name="Schneider S.L."/>
            <person name="Sharp S."/>
            <person name="Smith T.C."/>
            <person name="Stanton J.D."/>
            <person name="Ullery H.E."/>
            <person name="Wilson R.J."/>
            <person name="Serrano M.G."/>
            <person name="Buck G."/>
            <person name="Lee V."/>
            <person name="Wang Y."/>
            <person name="Carvalho R."/>
            <person name="Voegtly L."/>
            <person name="Shi R."/>
            <person name="Duckworth R."/>
            <person name="Johnson A."/>
            <person name="Loviza R."/>
            <person name="Walstead R."/>
            <person name="Shah Z."/>
            <person name="Kiflezghi M."/>
            <person name="Wade K."/>
            <person name="Ball S.L."/>
            <person name="Bradley K.W."/>
            <person name="Asai D.J."/>
            <person name="Bowman C.A."/>
            <person name="Russell D.A."/>
            <person name="Pope W.H."/>
            <person name="Jacobs-Sera D."/>
            <person name="Hendrix R.W."/>
            <person name="Hatfull G.F."/>
        </authorList>
    </citation>
    <scope>NUCLEOTIDE SEQUENCE [LARGE SCALE GENOMIC DNA]</scope>
    <source>
        <strain evidence="2 3">DSM 27648</strain>
    </source>
</reference>
<evidence type="ECO:0000313" key="2">
    <source>
        <dbReference type="EMBL" id="AKV00620.1"/>
    </source>
</evidence>
<keyword evidence="1" id="KW-1133">Transmembrane helix</keyword>
<dbReference type="InterPro" id="IPR009781">
    <property type="entry name" value="DUF1345"/>
</dbReference>
<evidence type="ECO:0000256" key="1">
    <source>
        <dbReference type="SAM" id="Phobius"/>
    </source>
</evidence>
<keyword evidence="1" id="KW-0472">Membrane</keyword>
<dbReference type="EMBL" id="CP012333">
    <property type="protein sequence ID" value="AKV00620.1"/>
    <property type="molecule type" value="Genomic_DNA"/>
</dbReference>
<feature type="transmembrane region" description="Helical" evidence="1">
    <location>
        <begin position="44"/>
        <end position="67"/>
    </location>
</feature>
<feature type="transmembrane region" description="Helical" evidence="1">
    <location>
        <begin position="20"/>
        <end position="37"/>
    </location>
</feature>
<gene>
    <name evidence="2" type="ORF">AKJ09_07283</name>
</gene>
<name>A0A0K1Q5D9_9BACT</name>
<protein>
    <submittedName>
        <fullName evidence="2">Putative transmembrane protein</fullName>
    </submittedName>
</protein>
<keyword evidence="1 2" id="KW-0812">Transmembrane</keyword>
<dbReference type="Proteomes" id="UP000064967">
    <property type="component" value="Chromosome"/>
</dbReference>
<feature type="transmembrane region" description="Helical" evidence="1">
    <location>
        <begin position="120"/>
        <end position="140"/>
    </location>
</feature>
<accession>A0A0K1Q5D9</accession>
<proteinExistence type="predicted"/>
<sequence length="225" mass="24536">MTTEVAPSMPQSALSPHRSVGRFFIALVLALFAVGLFTPIGSKWWASLVIGWDAFSITFLLLKWRVIAGSDITETRAKAGTEDPGGTAVFVISLVASLFSLFAAAFVLSQVRHLTHVQTIVWTTMTLLGVVFAWTVVHTASTLRYAHLYYEAEPEGGLDFPAHADPDAMDFAYFAFTIAMCYQVSDVAVTSAHVRKVVLLHSVVSFVFNTTILALAVNLVINFMS</sequence>
<dbReference type="RefSeq" id="WP_146651881.1">
    <property type="nucleotide sequence ID" value="NZ_CP012333.1"/>
</dbReference>
<dbReference type="OrthoDB" id="64737at2"/>
<dbReference type="AlphaFoldDB" id="A0A0K1Q5D9"/>